<dbReference type="Gene3D" id="1.10.443.10">
    <property type="entry name" value="Intergrase catalytic core"/>
    <property type="match status" value="1"/>
</dbReference>
<reference evidence="4 5" key="1">
    <citation type="submission" date="2024-06" db="EMBL/GenBank/DDBJ databases">
        <title>Genomic Encyclopedia of Type Strains, Phase IV (KMG-IV): sequencing the most valuable type-strain genomes for metagenomic binning, comparative biology and taxonomic classification.</title>
        <authorList>
            <person name="Goeker M."/>
        </authorList>
    </citation>
    <scope>NUCLEOTIDE SEQUENCE [LARGE SCALE GENOMIC DNA]</scope>
    <source>
        <strain evidence="4 5">DSM 29780</strain>
    </source>
</reference>
<dbReference type="InterPro" id="IPR024457">
    <property type="entry name" value="Putative_integrase_N"/>
</dbReference>
<feature type="domain" description="Integrase catalytic" evidence="3">
    <location>
        <begin position="122"/>
        <end position="232"/>
    </location>
</feature>
<evidence type="ECO:0000259" key="3">
    <source>
        <dbReference type="Pfam" id="PF12835"/>
    </source>
</evidence>
<dbReference type="Pfam" id="PF12834">
    <property type="entry name" value="Phage_int_SAM_2"/>
    <property type="match status" value="1"/>
</dbReference>
<evidence type="ECO:0000313" key="5">
    <source>
        <dbReference type="Proteomes" id="UP001549047"/>
    </source>
</evidence>
<feature type="domain" description="Putative integrase N-terminal" evidence="2">
    <location>
        <begin position="1"/>
        <end position="89"/>
    </location>
</feature>
<dbReference type="EMBL" id="JBEPMB010000018">
    <property type="protein sequence ID" value="MET3616321.1"/>
    <property type="molecule type" value="Genomic_DNA"/>
</dbReference>
<dbReference type="InterPro" id="IPR011010">
    <property type="entry name" value="DNA_brk_join_enz"/>
</dbReference>
<evidence type="ECO:0000259" key="2">
    <source>
        <dbReference type="Pfam" id="PF12834"/>
    </source>
</evidence>
<evidence type="ECO:0000313" key="4">
    <source>
        <dbReference type="EMBL" id="MET3616321.1"/>
    </source>
</evidence>
<dbReference type="InterPro" id="IPR013762">
    <property type="entry name" value="Integrase-like_cat_sf"/>
</dbReference>
<protein>
    <submittedName>
        <fullName evidence="4">Integrase</fullName>
    </submittedName>
</protein>
<dbReference type="Proteomes" id="UP001549047">
    <property type="component" value="Unassembled WGS sequence"/>
</dbReference>
<keyword evidence="5" id="KW-1185">Reference proteome</keyword>
<proteinExistence type="predicted"/>
<comment type="caution">
    <text evidence="4">The sequence shown here is derived from an EMBL/GenBank/DDBJ whole genome shotgun (WGS) entry which is preliminary data.</text>
</comment>
<dbReference type="RefSeq" id="WP_354558770.1">
    <property type="nucleotide sequence ID" value="NZ_JBEPMB010000018.1"/>
</dbReference>
<sequence>MDALGFSLKNLCTRSGEGSFGTRALRQRGLMAMAQELAQMGYRLPDARSLKGKHVDALVSRWKTGGLSDQTIRNRLTWIRWWGHQVGKNGIVPKTNDTFGLAERGRFSGNKAKRLEQAALGRVTDDSVRLALKLEAAFGMRREEALKFRPVIADKGDRIALKASWCKGGRYREIPITHPKQRALLDELRDKVGDGSLIGQGRNYYQAMKNYENQLLKAGISNAHGYRHAYAQWRYKQLTGWSCPAAGGVTADKMTPADANRDRAARLEISHELGHGRLDVTDTYLGRRTAPNAKQQKAA</sequence>
<organism evidence="4 5">
    <name type="scientific">Rhizobium aquaticum</name>
    <dbReference type="NCBI Taxonomy" id="1549636"/>
    <lineage>
        <taxon>Bacteria</taxon>
        <taxon>Pseudomonadati</taxon>
        <taxon>Pseudomonadota</taxon>
        <taxon>Alphaproteobacteria</taxon>
        <taxon>Hyphomicrobiales</taxon>
        <taxon>Rhizobiaceae</taxon>
        <taxon>Rhizobium/Agrobacterium group</taxon>
        <taxon>Rhizobium</taxon>
    </lineage>
</organism>
<evidence type="ECO:0000256" key="1">
    <source>
        <dbReference type="ARBA" id="ARBA00023172"/>
    </source>
</evidence>
<dbReference type="SUPFAM" id="SSF56349">
    <property type="entry name" value="DNA breaking-rejoining enzymes"/>
    <property type="match status" value="1"/>
</dbReference>
<accession>A0ABV2J6C1</accession>
<gene>
    <name evidence="4" type="ORF">ABID16_004670</name>
</gene>
<dbReference type="InterPro" id="IPR024456">
    <property type="entry name" value="Integrase_catalytic_putative"/>
</dbReference>
<name>A0ABV2J6C1_9HYPH</name>
<dbReference type="Pfam" id="PF12835">
    <property type="entry name" value="Integrase_1"/>
    <property type="match status" value="1"/>
</dbReference>
<keyword evidence="1" id="KW-0233">DNA recombination</keyword>